<dbReference type="AlphaFoldDB" id="A0A177P9Q5"/>
<dbReference type="PIRSF" id="PIRSF018266">
    <property type="entry name" value="FecR"/>
    <property type="match status" value="1"/>
</dbReference>
<dbReference type="EMBL" id="LUUK01000023">
    <property type="protein sequence ID" value="OAI27026.1"/>
    <property type="molecule type" value="Genomic_DNA"/>
</dbReference>
<accession>A0A177P9Q5</accession>
<dbReference type="Gene3D" id="3.55.50.30">
    <property type="match status" value="1"/>
</dbReference>
<dbReference type="OrthoDB" id="9771237at2"/>
<evidence type="ECO:0000313" key="3">
    <source>
        <dbReference type="EMBL" id="OAI27026.1"/>
    </source>
</evidence>
<dbReference type="PANTHER" id="PTHR30273:SF2">
    <property type="entry name" value="PROTEIN FECR"/>
    <property type="match status" value="1"/>
</dbReference>
<protein>
    <submittedName>
        <fullName evidence="3">Iron dicitrate transport regulator FecR</fullName>
    </submittedName>
</protein>
<gene>
    <name evidence="3" type="ORF">A1355_01405</name>
</gene>
<dbReference type="PANTHER" id="PTHR30273">
    <property type="entry name" value="PERIPLASMIC SIGNAL SENSOR AND SIGMA FACTOR ACTIVATOR FECR-RELATED"/>
    <property type="match status" value="1"/>
</dbReference>
<sequence length="324" mass="35638">MTDTPETLEDRARRTAVEWHVRLTSGAVSAETAAAFAAWRRADAAHERAYQDIAQLWQDLPEPLLADRRRRLASAKRRRASGVLRRGWSATAAASLLLAALAGFYPDYLQHPLADYRTRIGEQSSITLADGSIVHLNTDTAIDVSINGNERRIELLRGEAEFDVAHDAARPFRVAAGSATTEALGTRFVVRYDDNGGAVTLLQGKVRISQPSAAGAQTDSATLQAGQQLAFTADRLGTPQTAELSSADAWRRGRLLMNFVPLKQVIAEINRYRRGPIRLLNDRLAEREVNIAVDIQNIDAWLTALEQTLPIKVVRAGPLIFLRS</sequence>
<dbReference type="InterPro" id="IPR012373">
    <property type="entry name" value="Ferrdict_sens_TM"/>
</dbReference>
<feature type="domain" description="FecR N-terminal" evidence="2">
    <location>
        <begin position="15"/>
        <end position="56"/>
    </location>
</feature>
<dbReference type="InterPro" id="IPR032623">
    <property type="entry name" value="FecR_N"/>
</dbReference>
<evidence type="ECO:0000313" key="4">
    <source>
        <dbReference type="Proteomes" id="UP000077628"/>
    </source>
</evidence>
<keyword evidence="4" id="KW-1185">Reference proteome</keyword>
<feature type="domain" description="FecR protein" evidence="1">
    <location>
        <begin position="115"/>
        <end position="207"/>
    </location>
</feature>
<name>A0A177P9Q5_9GAMM</name>
<organism evidence="3 4">
    <name type="scientific">Methylomonas koyamae</name>
    <dbReference type="NCBI Taxonomy" id="702114"/>
    <lineage>
        <taxon>Bacteria</taxon>
        <taxon>Pseudomonadati</taxon>
        <taxon>Pseudomonadota</taxon>
        <taxon>Gammaproteobacteria</taxon>
        <taxon>Methylococcales</taxon>
        <taxon>Methylococcaceae</taxon>
        <taxon>Methylomonas</taxon>
    </lineage>
</organism>
<dbReference type="Pfam" id="PF16220">
    <property type="entry name" value="DUF4880"/>
    <property type="match status" value="1"/>
</dbReference>
<proteinExistence type="predicted"/>
<dbReference type="InterPro" id="IPR006860">
    <property type="entry name" value="FecR"/>
</dbReference>
<dbReference type="Pfam" id="PF04773">
    <property type="entry name" value="FecR"/>
    <property type="match status" value="1"/>
</dbReference>
<evidence type="ECO:0000259" key="1">
    <source>
        <dbReference type="Pfam" id="PF04773"/>
    </source>
</evidence>
<evidence type="ECO:0000259" key="2">
    <source>
        <dbReference type="Pfam" id="PF16220"/>
    </source>
</evidence>
<reference evidence="4" key="1">
    <citation type="submission" date="2016-03" db="EMBL/GenBank/DDBJ databases">
        <authorList>
            <person name="Heylen K."/>
            <person name="De Vos P."/>
            <person name="Vekeman B."/>
        </authorList>
    </citation>
    <scope>NUCLEOTIDE SEQUENCE [LARGE SCALE GENOMIC DNA]</scope>
    <source>
        <strain evidence="4">R-45383</strain>
    </source>
</reference>
<dbReference type="Proteomes" id="UP000077628">
    <property type="component" value="Unassembled WGS sequence"/>
</dbReference>
<dbReference type="STRING" id="702114.A1355_01405"/>
<comment type="caution">
    <text evidence="3">The sequence shown here is derived from an EMBL/GenBank/DDBJ whole genome shotgun (WGS) entry which is preliminary data.</text>
</comment>
<dbReference type="GO" id="GO:0016989">
    <property type="term" value="F:sigma factor antagonist activity"/>
    <property type="evidence" value="ECO:0007669"/>
    <property type="project" value="TreeGrafter"/>
</dbReference>
<dbReference type="RefSeq" id="WP_064024566.1">
    <property type="nucleotide sequence ID" value="NZ_LUUK01000023.1"/>
</dbReference>
<dbReference type="Gene3D" id="2.60.120.1440">
    <property type="match status" value="1"/>
</dbReference>